<evidence type="ECO:0000313" key="2">
    <source>
        <dbReference type="Proteomes" id="UP000789570"/>
    </source>
</evidence>
<organism evidence="1 2">
    <name type="scientific">Funneliformis caledonium</name>
    <dbReference type="NCBI Taxonomy" id="1117310"/>
    <lineage>
        <taxon>Eukaryota</taxon>
        <taxon>Fungi</taxon>
        <taxon>Fungi incertae sedis</taxon>
        <taxon>Mucoromycota</taxon>
        <taxon>Glomeromycotina</taxon>
        <taxon>Glomeromycetes</taxon>
        <taxon>Glomerales</taxon>
        <taxon>Glomeraceae</taxon>
        <taxon>Funneliformis</taxon>
    </lineage>
</organism>
<comment type="caution">
    <text evidence="1">The sequence shown here is derived from an EMBL/GenBank/DDBJ whole genome shotgun (WGS) entry which is preliminary data.</text>
</comment>
<protein>
    <submittedName>
        <fullName evidence="1">8090_t:CDS:1</fullName>
    </submittedName>
</protein>
<sequence length="79" mass="9416">MALRDVRFLVAIDFGTTFSERYILGIFCIRKKPDEELDDPEEQCSRLVEYLNYLTQMIKETFEKRRPIIKFPEQVVPVS</sequence>
<proteinExistence type="predicted"/>
<dbReference type="Proteomes" id="UP000789570">
    <property type="component" value="Unassembled WGS sequence"/>
</dbReference>
<accession>A0A9N8ZX58</accession>
<reference evidence="1" key="1">
    <citation type="submission" date="2021-06" db="EMBL/GenBank/DDBJ databases">
        <authorList>
            <person name="Kallberg Y."/>
            <person name="Tangrot J."/>
            <person name="Rosling A."/>
        </authorList>
    </citation>
    <scope>NUCLEOTIDE SEQUENCE</scope>
    <source>
        <strain evidence="1">UK204</strain>
    </source>
</reference>
<name>A0A9N8ZX58_9GLOM</name>
<dbReference type="AlphaFoldDB" id="A0A9N8ZX58"/>
<dbReference type="EMBL" id="CAJVPQ010000779">
    <property type="protein sequence ID" value="CAG8509664.1"/>
    <property type="molecule type" value="Genomic_DNA"/>
</dbReference>
<evidence type="ECO:0000313" key="1">
    <source>
        <dbReference type="EMBL" id="CAG8509664.1"/>
    </source>
</evidence>
<gene>
    <name evidence="1" type="ORF">FCALED_LOCUS4128</name>
</gene>
<keyword evidence="2" id="KW-1185">Reference proteome</keyword>